<reference evidence="3 4" key="1">
    <citation type="submission" date="2024-02" db="EMBL/GenBank/DDBJ databases">
        <authorList>
            <person name="Chen Y."/>
            <person name="Shah S."/>
            <person name="Dougan E. K."/>
            <person name="Thang M."/>
            <person name="Chan C."/>
        </authorList>
    </citation>
    <scope>NUCLEOTIDE SEQUENCE [LARGE SCALE GENOMIC DNA]</scope>
</reference>
<dbReference type="EMBL" id="CAXAMN010025718">
    <property type="protein sequence ID" value="CAK9097378.1"/>
    <property type="molecule type" value="Genomic_DNA"/>
</dbReference>
<protein>
    <submittedName>
        <fullName evidence="3">Uncharacterized protein</fullName>
    </submittedName>
</protein>
<feature type="compositionally biased region" description="Low complexity" evidence="2">
    <location>
        <begin position="8"/>
        <end position="17"/>
    </location>
</feature>
<feature type="coiled-coil region" evidence="1">
    <location>
        <begin position="106"/>
        <end position="175"/>
    </location>
</feature>
<evidence type="ECO:0000256" key="2">
    <source>
        <dbReference type="SAM" id="MobiDB-lite"/>
    </source>
</evidence>
<evidence type="ECO:0000313" key="3">
    <source>
        <dbReference type="EMBL" id="CAK9097378.1"/>
    </source>
</evidence>
<comment type="caution">
    <text evidence="3">The sequence shown here is derived from an EMBL/GenBank/DDBJ whole genome shotgun (WGS) entry which is preliminary data.</text>
</comment>
<evidence type="ECO:0000313" key="4">
    <source>
        <dbReference type="Proteomes" id="UP001642484"/>
    </source>
</evidence>
<accession>A0ABP0RAP5</accession>
<proteinExistence type="predicted"/>
<evidence type="ECO:0000256" key="1">
    <source>
        <dbReference type="SAM" id="Coils"/>
    </source>
</evidence>
<name>A0ABP0RAP5_9DINO</name>
<feature type="non-terminal residue" evidence="3">
    <location>
        <position position="444"/>
    </location>
</feature>
<feature type="region of interest" description="Disordered" evidence="2">
    <location>
        <begin position="255"/>
        <end position="306"/>
    </location>
</feature>
<sequence length="444" mass="50525">MPWGKGRQQQWSSWESWNQTPQKKNRKWQKDLDKEPAFYGYDGKKVKVEDAADRTFGRSSALPSPDNSLKDENKQLKAAMKFVLENMNGKVEIPADIQDLVKEDPRESLRERQKALNQERRGLNRLEKVKDSIEKEECKFRSWKEWMSQGLKQEEKRHGDAVIQLQEQLRSLERQRDGVDPVEVDSESDAEGVKPAIVHLEKEFAGMRQDFKDLTTYTAQLEHRNYQMIDNMHSQMMSMLTKLADNGSLHTDALRKSPEQNIRPKGEGKIPVILTPEKPERRGRSRSRGRGGGGETEKKSAEKQDVHAGLKEKLQGLPEVCQAKILGVLNSNLDSYPTFDSVDKLIQEVMATFNAAGPPGLLPVKKEPEEEKVTPKKRVRDALLPFGGSGISRNYFAGECCARCYERHGIEGTMALRSLRIDLEETFDAALGRELCGCEDFLLL</sequence>
<keyword evidence="4" id="KW-1185">Reference proteome</keyword>
<feature type="region of interest" description="Disordered" evidence="2">
    <location>
        <begin position="1"/>
        <end position="34"/>
    </location>
</feature>
<keyword evidence="1" id="KW-0175">Coiled coil</keyword>
<gene>
    <name evidence="3" type="ORF">CCMP2556_LOCUS46240</name>
</gene>
<organism evidence="3 4">
    <name type="scientific">Durusdinium trenchii</name>
    <dbReference type="NCBI Taxonomy" id="1381693"/>
    <lineage>
        <taxon>Eukaryota</taxon>
        <taxon>Sar</taxon>
        <taxon>Alveolata</taxon>
        <taxon>Dinophyceae</taxon>
        <taxon>Suessiales</taxon>
        <taxon>Symbiodiniaceae</taxon>
        <taxon>Durusdinium</taxon>
    </lineage>
</organism>
<dbReference type="Proteomes" id="UP001642484">
    <property type="component" value="Unassembled WGS sequence"/>
</dbReference>
<feature type="compositionally biased region" description="Basic and acidic residues" evidence="2">
    <location>
        <begin position="255"/>
        <end position="268"/>
    </location>
</feature>
<feature type="compositionally biased region" description="Basic and acidic residues" evidence="2">
    <location>
        <begin position="295"/>
        <end position="306"/>
    </location>
</feature>